<name>A0A8C6WJ45_9GOBI</name>
<evidence type="ECO:0000256" key="11">
    <source>
        <dbReference type="SAM" id="SignalP"/>
    </source>
</evidence>
<dbReference type="InterPro" id="IPR013783">
    <property type="entry name" value="Ig-like_fold"/>
</dbReference>
<dbReference type="PANTHER" id="PTHR25466:SF14">
    <property type="entry name" value="BUTYROPHILIN SUBFAMILY 2 MEMBER A2-LIKE-RELATED"/>
    <property type="match status" value="1"/>
</dbReference>
<evidence type="ECO:0000313" key="14">
    <source>
        <dbReference type="Proteomes" id="UP000694523"/>
    </source>
</evidence>
<dbReference type="SMART" id="SM00408">
    <property type="entry name" value="IGc2"/>
    <property type="match status" value="1"/>
</dbReference>
<dbReference type="SUPFAM" id="SSF48726">
    <property type="entry name" value="Immunoglobulin"/>
    <property type="match status" value="2"/>
</dbReference>
<dbReference type="InterPro" id="IPR051713">
    <property type="entry name" value="T-cell_Activation_Regulation"/>
</dbReference>
<dbReference type="Pfam" id="PF22705">
    <property type="entry name" value="C2-set_3"/>
    <property type="match status" value="1"/>
</dbReference>
<evidence type="ECO:0000256" key="2">
    <source>
        <dbReference type="ARBA" id="ARBA00022475"/>
    </source>
</evidence>
<dbReference type="Ensembl" id="ENSNMLT00000012116.1">
    <property type="protein sequence ID" value="ENSNMLP00000010708.1"/>
    <property type="gene ID" value="ENSNMLG00000007366.1"/>
</dbReference>
<reference evidence="13" key="2">
    <citation type="submission" date="2025-09" db="UniProtKB">
        <authorList>
            <consortium name="Ensembl"/>
        </authorList>
    </citation>
    <scope>IDENTIFICATION</scope>
</reference>
<keyword evidence="3" id="KW-0812">Transmembrane</keyword>
<evidence type="ECO:0000256" key="7">
    <source>
        <dbReference type="ARBA" id="ARBA00023157"/>
    </source>
</evidence>
<dbReference type="GO" id="GO:0042102">
    <property type="term" value="P:positive regulation of T cell proliferation"/>
    <property type="evidence" value="ECO:0007669"/>
    <property type="project" value="TreeGrafter"/>
</dbReference>
<keyword evidence="14" id="KW-1185">Reference proteome</keyword>
<evidence type="ECO:0000259" key="12">
    <source>
        <dbReference type="PROSITE" id="PS50835"/>
    </source>
</evidence>
<dbReference type="GO" id="GO:0071222">
    <property type="term" value="P:cellular response to lipopolysaccharide"/>
    <property type="evidence" value="ECO:0007669"/>
    <property type="project" value="TreeGrafter"/>
</dbReference>
<feature type="domain" description="Ig-like" evidence="12">
    <location>
        <begin position="26"/>
        <end position="127"/>
    </location>
</feature>
<accession>A0A8C6WJ45</accession>
<keyword evidence="10" id="KW-0393">Immunoglobulin domain</keyword>
<evidence type="ECO:0000256" key="8">
    <source>
        <dbReference type="ARBA" id="ARBA00023170"/>
    </source>
</evidence>
<dbReference type="AlphaFoldDB" id="A0A8C6WJ45"/>
<dbReference type="GO" id="GO:0007166">
    <property type="term" value="P:cell surface receptor signaling pathway"/>
    <property type="evidence" value="ECO:0007669"/>
    <property type="project" value="TreeGrafter"/>
</dbReference>
<reference evidence="13" key="1">
    <citation type="submission" date="2025-08" db="UniProtKB">
        <authorList>
            <consortium name="Ensembl"/>
        </authorList>
    </citation>
    <scope>IDENTIFICATION</scope>
</reference>
<dbReference type="GO" id="GO:0006955">
    <property type="term" value="P:immune response"/>
    <property type="evidence" value="ECO:0007669"/>
    <property type="project" value="TreeGrafter"/>
</dbReference>
<organism evidence="13 14">
    <name type="scientific">Neogobius melanostomus</name>
    <name type="common">round goby</name>
    <dbReference type="NCBI Taxonomy" id="47308"/>
    <lineage>
        <taxon>Eukaryota</taxon>
        <taxon>Metazoa</taxon>
        <taxon>Chordata</taxon>
        <taxon>Craniata</taxon>
        <taxon>Vertebrata</taxon>
        <taxon>Euteleostomi</taxon>
        <taxon>Actinopterygii</taxon>
        <taxon>Neopterygii</taxon>
        <taxon>Teleostei</taxon>
        <taxon>Neoteleostei</taxon>
        <taxon>Acanthomorphata</taxon>
        <taxon>Gobiaria</taxon>
        <taxon>Gobiiformes</taxon>
        <taxon>Gobioidei</taxon>
        <taxon>Gobiidae</taxon>
        <taxon>Benthophilinae</taxon>
        <taxon>Neogobiini</taxon>
        <taxon>Neogobius</taxon>
    </lineage>
</organism>
<dbReference type="FunFam" id="2.60.40.10:FF:000142">
    <property type="entry name" value="V-set domain-containing T-cell activation inhibitor 1"/>
    <property type="match status" value="1"/>
</dbReference>
<sequence>MFVDRALVVLMTLGAFWSPLRAADRSVSCLLHSACVLPCPFDPGPEVVIHWLNPPESSSPVHSFYHSKDQLGHQQQRYRGRTSLFKELISKGNASLRITGVELADSGRYKCYTSTTKGNNEDFFSVEVQAPVLEVSLQQEEERLLCRSENIYPRPDVNWTPSPEPLEKPLTDITSSETGLFSVLSSVPLPQRPLEEYSCNISTAYSWRSATYRRNLPVSSVSSETVISCASNSSNSSNAPTLSLVWTFNHTQTIVRQTGSELIYSDTWKQIAHVSKSGDLHLKVRDQPQFNSFALLGFERSLSVKSIKFM</sequence>
<dbReference type="SMART" id="SM00406">
    <property type="entry name" value="IGv"/>
    <property type="match status" value="1"/>
</dbReference>
<feature type="chain" id="PRO_5034146986" description="Ig-like domain-containing protein" evidence="11">
    <location>
        <begin position="23"/>
        <end position="310"/>
    </location>
</feature>
<dbReference type="GO" id="GO:0042130">
    <property type="term" value="P:negative regulation of T cell proliferation"/>
    <property type="evidence" value="ECO:0007669"/>
    <property type="project" value="TreeGrafter"/>
</dbReference>
<keyword evidence="2" id="KW-1003">Cell membrane</keyword>
<feature type="domain" description="Ig-like" evidence="12">
    <location>
        <begin position="131"/>
        <end position="219"/>
    </location>
</feature>
<dbReference type="Gene3D" id="2.60.40.10">
    <property type="entry name" value="Immunoglobulins"/>
    <property type="match status" value="2"/>
</dbReference>
<evidence type="ECO:0000256" key="10">
    <source>
        <dbReference type="ARBA" id="ARBA00023319"/>
    </source>
</evidence>
<dbReference type="InterPro" id="IPR007110">
    <property type="entry name" value="Ig-like_dom"/>
</dbReference>
<keyword evidence="7" id="KW-1015">Disulfide bond</keyword>
<evidence type="ECO:0000256" key="3">
    <source>
        <dbReference type="ARBA" id="ARBA00022692"/>
    </source>
</evidence>
<evidence type="ECO:0000256" key="9">
    <source>
        <dbReference type="ARBA" id="ARBA00023180"/>
    </source>
</evidence>
<keyword evidence="8" id="KW-0675">Receptor</keyword>
<proteinExistence type="predicted"/>
<feature type="signal peptide" evidence="11">
    <location>
        <begin position="1"/>
        <end position="22"/>
    </location>
</feature>
<evidence type="ECO:0000256" key="4">
    <source>
        <dbReference type="ARBA" id="ARBA00022729"/>
    </source>
</evidence>
<dbReference type="SMART" id="SM00409">
    <property type="entry name" value="IG"/>
    <property type="match status" value="1"/>
</dbReference>
<dbReference type="InterPro" id="IPR013106">
    <property type="entry name" value="Ig_V-set"/>
</dbReference>
<evidence type="ECO:0000256" key="1">
    <source>
        <dbReference type="ARBA" id="ARBA00004251"/>
    </source>
</evidence>
<dbReference type="InterPro" id="IPR053896">
    <property type="entry name" value="BTN3A2-like_Ig-C"/>
</dbReference>
<keyword evidence="5" id="KW-1133">Transmembrane helix</keyword>
<dbReference type="InterPro" id="IPR036179">
    <property type="entry name" value="Ig-like_dom_sf"/>
</dbReference>
<dbReference type="GO" id="GO:0031295">
    <property type="term" value="P:T cell costimulation"/>
    <property type="evidence" value="ECO:0007669"/>
    <property type="project" value="TreeGrafter"/>
</dbReference>
<dbReference type="GO" id="GO:0009897">
    <property type="term" value="C:external side of plasma membrane"/>
    <property type="evidence" value="ECO:0007669"/>
    <property type="project" value="TreeGrafter"/>
</dbReference>
<dbReference type="InterPro" id="IPR003599">
    <property type="entry name" value="Ig_sub"/>
</dbReference>
<protein>
    <recommendedName>
        <fullName evidence="12">Ig-like domain-containing protein</fullName>
    </recommendedName>
</protein>
<dbReference type="PROSITE" id="PS50835">
    <property type="entry name" value="IG_LIKE"/>
    <property type="match status" value="2"/>
</dbReference>
<dbReference type="Pfam" id="PF07686">
    <property type="entry name" value="V-set"/>
    <property type="match status" value="1"/>
</dbReference>
<evidence type="ECO:0000256" key="5">
    <source>
        <dbReference type="ARBA" id="ARBA00022989"/>
    </source>
</evidence>
<evidence type="ECO:0000256" key="6">
    <source>
        <dbReference type="ARBA" id="ARBA00023136"/>
    </source>
</evidence>
<dbReference type="PANTHER" id="PTHR25466">
    <property type="entry name" value="T-LYMPHOCYTE ACTIVATION ANTIGEN"/>
    <property type="match status" value="1"/>
</dbReference>
<comment type="subcellular location">
    <subcellularLocation>
        <location evidence="1">Cell membrane</location>
        <topology evidence="1">Single-pass type I membrane protein</topology>
    </subcellularLocation>
</comment>
<evidence type="ECO:0000313" key="13">
    <source>
        <dbReference type="Ensembl" id="ENSNMLP00000010708.1"/>
    </source>
</evidence>
<dbReference type="InterPro" id="IPR003598">
    <property type="entry name" value="Ig_sub2"/>
</dbReference>
<dbReference type="Proteomes" id="UP000694523">
    <property type="component" value="Unplaced"/>
</dbReference>
<keyword evidence="9" id="KW-0325">Glycoprotein</keyword>
<keyword evidence="6" id="KW-0472">Membrane</keyword>
<keyword evidence="4 11" id="KW-0732">Signal</keyword>